<evidence type="ECO:0000313" key="2">
    <source>
        <dbReference type="Proteomes" id="UP000054776"/>
    </source>
</evidence>
<comment type="caution">
    <text evidence="1">The sequence shown here is derived from an EMBL/GenBank/DDBJ whole genome shotgun (WGS) entry which is preliminary data.</text>
</comment>
<gene>
    <name evidence="1" type="ORF">T01_7435</name>
</gene>
<keyword evidence="2" id="KW-1185">Reference proteome</keyword>
<organism evidence="1 2">
    <name type="scientific">Trichinella spiralis</name>
    <name type="common">Trichina worm</name>
    <dbReference type="NCBI Taxonomy" id="6334"/>
    <lineage>
        <taxon>Eukaryota</taxon>
        <taxon>Metazoa</taxon>
        <taxon>Ecdysozoa</taxon>
        <taxon>Nematoda</taxon>
        <taxon>Enoplea</taxon>
        <taxon>Dorylaimia</taxon>
        <taxon>Trichinellida</taxon>
        <taxon>Trichinellidae</taxon>
        <taxon>Trichinella</taxon>
    </lineage>
</organism>
<reference evidence="1 2" key="1">
    <citation type="submission" date="2015-01" db="EMBL/GenBank/DDBJ databases">
        <title>Evolution of Trichinella species and genotypes.</title>
        <authorList>
            <person name="Korhonen P.K."/>
            <person name="Edoardo P."/>
            <person name="Giuseppe L.R."/>
            <person name="Gasser R.B."/>
        </authorList>
    </citation>
    <scope>NUCLEOTIDE SEQUENCE [LARGE SCALE GENOMIC DNA]</scope>
    <source>
        <strain evidence="1">ISS3</strain>
    </source>
</reference>
<dbReference type="AlphaFoldDB" id="A0A0V1AK36"/>
<accession>A0A0V1AK36</accession>
<evidence type="ECO:0000313" key="1">
    <source>
        <dbReference type="EMBL" id="KRY25176.1"/>
    </source>
</evidence>
<protein>
    <submittedName>
        <fullName evidence="1">Uncharacterized protein</fullName>
    </submittedName>
</protein>
<dbReference type="Proteomes" id="UP000054776">
    <property type="component" value="Unassembled WGS sequence"/>
</dbReference>
<proteinExistence type="predicted"/>
<dbReference type="EMBL" id="JYDH01001126">
    <property type="protein sequence ID" value="KRY25176.1"/>
    <property type="molecule type" value="Genomic_DNA"/>
</dbReference>
<dbReference type="InParanoid" id="A0A0V1AK36"/>
<name>A0A0V1AK36_TRISP</name>
<sequence>MAVKRLIPFPVEKHRSDIEPAIQNSGAGKVVQYTA</sequence>